<accession>A0A7X4KGQ6</accession>
<comment type="caution">
    <text evidence="2">The sequence shown here is derived from an EMBL/GenBank/DDBJ whole genome shotgun (WGS) entry which is preliminary data.</text>
</comment>
<dbReference type="Proteomes" id="UP000469734">
    <property type="component" value="Unassembled WGS sequence"/>
</dbReference>
<name>A0A7X4KGQ6_9BURK</name>
<organism evidence="2 3">
    <name type="scientific">Duganella margarita</name>
    <dbReference type="NCBI Taxonomy" id="2692170"/>
    <lineage>
        <taxon>Bacteria</taxon>
        <taxon>Pseudomonadati</taxon>
        <taxon>Pseudomonadota</taxon>
        <taxon>Betaproteobacteria</taxon>
        <taxon>Burkholderiales</taxon>
        <taxon>Oxalobacteraceae</taxon>
        <taxon>Telluria group</taxon>
        <taxon>Duganella</taxon>
    </lineage>
</organism>
<dbReference type="InterPro" id="IPR007048">
    <property type="entry name" value="IraD/Gp25-like"/>
</dbReference>
<protein>
    <recommendedName>
        <fullName evidence="1">IraD/Gp25-like domain-containing protein</fullName>
    </recommendedName>
</protein>
<sequence>MSMDVDLSFLGTGWSFPPQFSRRGTVHMVSAHEDIRDSLRILLGTTPGERVMQPSFGCGLKSQVYEEINESTLTILKDVIRRAILFFEPRVVLNHILDDSSMAIEGRIDFNIHYTVISTNTRHNIVYPFYLREGTDVQL</sequence>
<evidence type="ECO:0000259" key="1">
    <source>
        <dbReference type="Pfam" id="PF04965"/>
    </source>
</evidence>
<dbReference type="Gene3D" id="3.10.450.40">
    <property type="match status" value="1"/>
</dbReference>
<dbReference type="AlphaFoldDB" id="A0A7X4KGQ6"/>
<gene>
    <name evidence="2" type="ORF">GTP56_05940</name>
</gene>
<proteinExistence type="predicted"/>
<dbReference type="EMBL" id="WWCR01000004">
    <property type="protein sequence ID" value="MYM71738.1"/>
    <property type="molecule type" value="Genomic_DNA"/>
</dbReference>
<dbReference type="SUPFAM" id="SSF160719">
    <property type="entry name" value="gpW/gp25-like"/>
    <property type="match status" value="1"/>
</dbReference>
<dbReference type="Pfam" id="PF04965">
    <property type="entry name" value="GPW_gp25"/>
    <property type="match status" value="1"/>
</dbReference>
<evidence type="ECO:0000313" key="3">
    <source>
        <dbReference type="Proteomes" id="UP000469734"/>
    </source>
</evidence>
<reference evidence="2 3" key="1">
    <citation type="submission" date="2019-12" db="EMBL/GenBank/DDBJ databases">
        <title>Novel species isolated from a subtropical stream in China.</title>
        <authorList>
            <person name="Lu H."/>
        </authorList>
    </citation>
    <scope>NUCLEOTIDE SEQUENCE [LARGE SCALE GENOMIC DNA]</scope>
    <source>
        <strain evidence="2 3">FT134W</strain>
    </source>
</reference>
<feature type="domain" description="IraD/Gp25-like" evidence="1">
    <location>
        <begin position="30"/>
        <end position="120"/>
    </location>
</feature>
<evidence type="ECO:0000313" key="2">
    <source>
        <dbReference type="EMBL" id="MYM71738.1"/>
    </source>
</evidence>